<feature type="region of interest" description="Disordered" evidence="2">
    <location>
        <begin position="368"/>
        <end position="437"/>
    </location>
</feature>
<feature type="compositionally biased region" description="Basic and acidic residues" evidence="2">
    <location>
        <begin position="400"/>
        <end position="416"/>
    </location>
</feature>
<dbReference type="InterPro" id="IPR036259">
    <property type="entry name" value="MFS_trans_sf"/>
</dbReference>
<dbReference type="InterPro" id="IPR020846">
    <property type="entry name" value="MFS_dom"/>
</dbReference>
<accession>A0AAW2IAD1</accession>
<dbReference type="FunFam" id="1.20.1250.20:FF:000505">
    <property type="entry name" value="Predicted protein"/>
    <property type="match status" value="1"/>
</dbReference>
<dbReference type="PANTHER" id="PTHR11360:SF260">
    <property type="entry name" value="MFS DOMAIN-CONTAINING PROTEIN"/>
    <property type="match status" value="1"/>
</dbReference>
<feature type="transmembrane region" description="Helical" evidence="3">
    <location>
        <begin position="297"/>
        <end position="316"/>
    </location>
</feature>
<evidence type="ECO:0000256" key="3">
    <source>
        <dbReference type="SAM" id="Phobius"/>
    </source>
</evidence>
<dbReference type="Pfam" id="PF07690">
    <property type="entry name" value="MFS_1"/>
    <property type="match status" value="2"/>
</dbReference>
<feature type="transmembrane region" description="Helical" evidence="3">
    <location>
        <begin position="208"/>
        <end position="228"/>
    </location>
</feature>
<name>A0AAW2IAD1_9NEOP</name>
<dbReference type="GO" id="GO:0016020">
    <property type="term" value="C:membrane"/>
    <property type="evidence" value="ECO:0007669"/>
    <property type="project" value="UniProtKB-SubCell"/>
</dbReference>
<feature type="transmembrane region" description="Helical" evidence="3">
    <location>
        <begin position="240"/>
        <end position="257"/>
    </location>
</feature>
<feature type="domain" description="Major facilitator superfamily (MFS) profile" evidence="4">
    <location>
        <begin position="171"/>
        <end position="798"/>
    </location>
</feature>
<feature type="transmembrane region" description="Helical" evidence="3">
    <location>
        <begin position="709"/>
        <end position="732"/>
    </location>
</feature>
<evidence type="ECO:0000313" key="5">
    <source>
        <dbReference type="EMBL" id="KAL0278756.1"/>
    </source>
</evidence>
<feature type="compositionally biased region" description="Low complexity" evidence="2">
    <location>
        <begin position="139"/>
        <end position="149"/>
    </location>
</feature>
<evidence type="ECO:0000256" key="2">
    <source>
        <dbReference type="SAM" id="MobiDB-lite"/>
    </source>
</evidence>
<dbReference type="PROSITE" id="PS50850">
    <property type="entry name" value="MFS"/>
    <property type="match status" value="1"/>
</dbReference>
<dbReference type="EMBL" id="JARGDH010000001">
    <property type="protein sequence ID" value="KAL0278756.1"/>
    <property type="molecule type" value="Genomic_DNA"/>
</dbReference>
<feature type="transmembrane region" description="Helical" evidence="3">
    <location>
        <begin position="169"/>
        <end position="196"/>
    </location>
</feature>
<keyword evidence="3" id="KW-0472">Membrane</keyword>
<organism evidence="5">
    <name type="scientific">Menopon gallinae</name>
    <name type="common">poultry shaft louse</name>
    <dbReference type="NCBI Taxonomy" id="328185"/>
    <lineage>
        <taxon>Eukaryota</taxon>
        <taxon>Metazoa</taxon>
        <taxon>Ecdysozoa</taxon>
        <taxon>Arthropoda</taxon>
        <taxon>Hexapoda</taxon>
        <taxon>Insecta</taxon>
        <taxon>Pterygota</taxon>
        <taxon>Neoptera</taxon>
        <taxon>Paraneoptera</taxon>
        <taxon>Psocodea</taxon>
        <taxon>Troctomorpha</taxon>
        <taxon>Phthiraptera</taxon>
        <taxon>Amblycera</taxon>
        <taxon>Menoponidae</taxon>
        <taxon>Menopon</taxon>
    </lineage>
</organism>
<sequence length="824" mass="91063">MGDANGVDTGDRAGSRLLPRGIGISNNNKKTKIINNNDSEDSKIPRTEDNGKVQSAVCDIVKNSKKDICQNNDDKSVINEEYLAVGRILSTGKNAEAKDSIRGIRCSKHYHRKDVKPSLHVQFHKDEAGGQDEELPDHSSSSSSSSTESSSDEESSMERYSEARAPDGGWGWVVVFASFFVNLIADGVTFSFGIIYMEFLHYFEEARGKTACIGSLFMAMPLLSGPVASFLTDRFGCRRVSIFGAILAAFGFIVSSFTDSIEVLFLTFGIISGFGLSLCYVAAVVIVAYYFDSKRSFATGLSACGSGIGTFVFAPLTQYLLEEYGWRGTTLILSGFFLNMCVCGALMRDLPWTADRFKAKLLENRQKRLKKRSQNRSGSSIKSLRTATSSADSISQFQKSSDELENKSNQETHEGDGPTDQGNHGLDLSIPGEDPRSTSLVNIPTFVRSGERVPLEVLELLSKHKNVYRCLVQNYPSLFISSRSCSDSGLLVEQIGQTVQKVPSPTQVPQANVVTSPIDNNSKVTDFSCENTNSKKGDIGQRRFPTAYLKDLRVHRHSLTYRGAMLNINRYRLRASSCPDIYRNSITTIAKEKDDWYGGLFECWDLLAMIDLSHFLDIRFLLFAVSNFLLYTWYDVPYVYLADNARELGFSQTEASYLISAVGILNMVGEIVLGWAGDRANANLVYASCMFFCGVFTALVPILTSRTALYIVSGAFGLFIAANYSLTSIILVDIITIEKFTNAYGLLLLVQGIANLVGPPLAGWIYDVTKNYDLSFYLAGAFISISGVMLLVLPLIDGLKNFKRDKLRNHQNWESDLEKKANSV</sequence>
<dbReference type="AlphaFoldDB" id="A0AAW2IAD1"/>
<feature type="transmembrane region" description="Helical" evidence="3">
    <location>
        <begin position="616"/>
        <end position="634"/>
    </location>
</feature>
<dbReference type="GO" id="GO:0008028">
    <property type="term" value="F:monocarboxylic acid transmembrane transporter activity"/>
    <property type="evidence" value="ECO:0007669"/>
    <property type="project" value="TreeGrafter"/>
</dbReference>
<evidence type="ECO:0000259" key="4">
    <source>
        <dbReference type="PROSITE" id="PS50850"/>
    </source>
</evidence>
<gene>
    <name evidence="5" type="ORF">PYX00_000481</name>
</gene>
<evidence type="ECO:0000256" key="1">
    <source>
        <dbReference type="ARBA" id="ARBA00004141"/>
    </source>
</evidence>
<feature type="compositionally biased region" description="Low complexity" evidence="2">
    <location>
        <begin position="24"/>
        <end position="37"/>
    </location>
</feature>
<feature type="transmembrane region" description="Helical" evidence="3">
    <location>
        <begin position="774"/>
        <end position="796"/>
    </location>
</feature>
<dbReference type="InterPro" id="IPR050327">
    <property type="entry name" value="Proton-linked_MCT"/>
</dbReference>
<feature type="transmembrane region" description="Helical" evidence="3">
    <location>
        <begin position="744"/>
        <end position="762"/>
    </location>
</feature>
<proteinExistence type="predicted"/>
<feature type="region of interest" description="Disordered" evidence="2">
    <location>
        <begin position="128"/>
        <end position="160"/>
    </location>
</feature>
<keyword evidence="3" id="KW-1133">Transmembrane helix</keyword>
<feature type="transmembrane region" description="Helical" evidence="3">
    <location>
        <begin position="684"/>
        <end position="703"/>
    </location>
</feature>
<reference evidence="5" key="1">
    <citation type="journal article" date="2024" name="Gigascience">
        <title>Chromosome-level genome of the poultry shaft louse Menopon gallinae provides insight into the host-switching and adaptive evolution of parasitic lice.</title>
        <authorList>
            <person name="Xu Y."/>
            <person name="Ma L."/>
            <person name="Liu S."/>
            <person name="Liang Y."/>
            <person name="Liu Q."/>
            <person name="He Z."/>
            <person name="Tian L."/>
            <person name="Duan Y."/>
            <person name="Cai W."/>
            <person name="Li H."/>
            <person name="Song F."/>
        </authorList>
    </citation>
    <scope>NUCLEOTIDE SEQUENCE</scope>
    <source>
        <strain evidence="5">Cailab_2023a</strain>
    </source>
</reference>
<feature type="transmembrane region" description="Helical" evidence="3">
    <location>
        <begin position="654"/>
        <end position="677"/>
    </location>
</feature>
<feature type="compositionally biased region" description="Polar residues" evidence="2">
    <location>
        <begin position="375"/>
        <end position="399"/>
    </location>
</feature>
<feature type="region of interest" description="Disordered" evidence="2">
    <location>
        <begin position="1"/>
        <end position="51"/>
    </location>
</feature>
<protein>
    <recommendedName>
        <fullName evidence="4">Major facilitator superfamily (MFS) profile domain-containing protein</fullName>
    </recommendedName>
</protein>
<comment type="caution">
    <text evidence="5">The sequence shown here is derived from an EMBL/GenBank/DDBJ whole genome shotgun (WGS) entry which is preliminary data.</text>
</comment>
<comment type="subcellular location">
    <subcellularLocation>
        <location evidence="1">Membrane</location>
        <topology evidence="1">Multi-pass membrane protein</topology>
    </subcellularLocation>
</comment>
<feature type="transmembrane region" description="Helical" evidence="3">
    <location>
        <begin position="328"/>
        <end position="347"/>
    </location>
</feature>
<keyword evidence="3" id="KW-0812">Transmembrane</keyword>
<dbReference type="Gene3D" id="1.20.1250.20">
    <property type="entry name" value="MFS general substrate transporter like domains"/>
    <property type="match status" value="2"/>
</dbReference>
<dbReference type="CDD" id="cd17352">
    <property type="entry name" value="MFS_MCT_SLC16"/>
    <property type="match status" value="1"/>
</dbReference>
<dbReference type="PANTHER" id="PTHR11360">
    <property type="entry name" value="MONOCARBOXYLATE TRANSPORTER"/>
    <property type="match status" value="1"/>
</dbReference>
<feature type="compositionally biased region" description="Basic and acidic residues" evidence="2">
    <location>
        <begin position="40"/>
        <end position="51"/>
    </location>
</feature>
<dbReference type="SUPFAM" id="SSF103473">
    <property type="entry name" value="MFS general substrate transporter"/>
    <property type="match status" value="1"/>
</dbReference>
<dbReference type="InterPro" id="IPR011701">
    <property type="entry name" value="MFS"/>
</dbReference>
<feature type="transmembrane region" description="Helical" evidence="3">
    <location>
        <begin position="263"/>
        <end position="290"/>
    </location>
</feature>